<protein>
    <submittedName>
        <fullName evidence="1">Uncharacterized protein</fullName>
    </submittedName>
</protein>
<evidence type="ECO:0000313" key="2">
    <source>
        <dbReference type="Proteomes" id="UP000015103"/>
    </source>
</evidence>
<dbReference type="Proteomes" id="UP000015103">
    <property type="component" value="Unassembled WGS sequence"/>
</dbReference>
<dbReference type="InParanoid" id="T1IFD8"/>
<dbReference type="EnsemblMetazoa" id="RPRC015007-RA">
    <property type="protein sequence ID" value="RPRC015007-PA"/>
    <property type="gene ID" value="RPRC015007"/>
</dbReference>
<sequence length="84" mass="9789">MHITQLVKDIILDTLESREERQEVVEQVIERREVSKLSYFIKVPLRPPPEGCRFDPRGKIRTVYPNSSARMTEDNESADVTEDT</sequence>
<dbReference type="HOGENOM" id="CLU_2530273_0_0_1"/>
<keyword evidence="2" id="KW-1185">Reference proteome</keyword>
<dbReference type="EMBL" id="ACPB03006028">
    <property type="status" value="NOT_ANNOTATED_CDS"/>
    <property type="molecule type" value="Genomic_DNA"/>
</dbReference>
<organism evidence="1 2">
    <name type="scientific">Rhodnius prolixus</name>
    <name type="common">Triatomid bug</name>
    <dbReference type="NCBI Taxonomy" id="13249"/>
    <lineage>
        <taxon>Eukaryota</taxon>
        <taxon>Metazoa</taxon>
        <taxon>Ecdysozoa</taxon>
        <taxon>Arthropoda</taxon>
        <taxon>Hexapoda</taxon>
        <taxon>Insecta</taxon>
        <taxon>Pterygota</taxon>
        <taxon>Neoptera</taxon>
        <taxon>Paraneoptera</taxon>
        <taxon>Hemiptera</taxon>
        <taxon>Heteroptera</taxon>
        <taxon>Panheteroptera</taxon>
        <taxon>Cimicomorpha</taxon>
        <taxon>Reduviidae</taxon>
        <taxon>Triatominae</taxon>
        <taxon>Rhodnius</taxon>
    </lineage>
</organism>
<evidence type="ECO:0000313" key="1">
    <source>
        <dbReference type="EnsemblMetazoa" id="RPRC015007-PA"/>
    </source>
</evidence>
<dbReference type="VEuPathDB" id="VectorBase:RPRC015007"/>
<proteinExistence type="predicted"/>
<accession>T1IFD8</accession>
<name>T1IFD8_RHOPR</name>
<dbReference type="AlphaFoldDB" id="T1IFD8"/>
<reference evidence="1" key="1">
    <citation type="submission" date="2015-05" db="UniProtKB">
        <authorList>
            <consortium name="EnsemblMetazoa"/>
        </authorList>
    </citation>
    <scope>IDENTIFICATION</scope>
</reference>